<gene>
    <name evidence="3" type="ordered locus">ZPR_0462</name>
</gene>
<dbReference type="STRING" id="655815.ZPR_0462"/>
<reference evidence="3 4" key="1">
    <citation type="journal article" date="2010" name="BMC Genomics">
        <title>The complete genome of Zunongwangia profunda SM-A87 reveals its adaptation to the deep-sea environment and ecological role in sedimentary organic nitrogen degradation.</title>
        <authorList>
            <person name="Qin Q.L."/>
            <person name="Zhang X.Y."/>
            <person name="Wang X.M."/>
            <person name="Liu G.M."/>
            <person name="Chen X.L."/>
            <person name="Xie B.B."/>
            <person name="Dang H.Y."/>
            <person name="Zhou B.C."/>
            <person name="Yu J."/>
            <person name="Zhang Y.Z."/>
        </authorList>
    </citation>
    <scope>NUCLEOTIDE SEQUENCE [LARGE SCALE GENOMIC DNA]</scope>
    <source>
        <strain evidence="4">DSM 18752 / CCTCC AB 206139 / SM-A87</strain>
    </source>
</reference>
<proteinExistence type="predicted"/>
<dbReference type="InterPro" id="IPR036196">
    <property type="entry name" value="Ptyr_pPase_sf"/>
</dbReference>
<keyword evidence="1" id="KW-0059">Arsenical resistance</keyword>
<dbReference type="Gene3D" id="3.40.50.2300">
    <property type="match status" value="1"/>
</dbReference>
<accession>D5BEU1</accession>
<dbReference type="eggNOG" id="COG0394">
    <property type="taxonomic scope" value="Bacteria"/>
</dbReference>
<dbReference type="HOGENOM" id="CLU_071415_3_0_10"/>
<name>D5BEU1_ZUNPS</name>
<protein>
    <submittedName>
        <fullName evidence="3">Arsenate reductase</fullName>
    </submittedName>
</protein>
<evidence type="ECO:0000256" key="1">
    <source>
        <dbReference type="ARBA" id="ARBA00022849"/>
    </source>
</evidence>
<dbReference type="AlphaFoldDB" id="D5BEU1"/>
<evidence type="ECO:0000313" key="4">
    <source>
        <dbReference type="Proteomes" id="UP000001654"/>
    </source>
</evidence>
<keyword evidence="4" id="KW-1185">Reference proteome</keyword>
<dbReference type="SUPFAM" id="SSF52788">
    <property type="entry name" value="Phosphotyrosine protein phosphatases I"/>
    <property type="match status" value="1"/>
</dbReference>
<dbReference type="EMBL" id="CP001650">
    <property type="protein sequence ID" value="ADF50820.1"/>
    <property type="molecule type" value="Genomic_DNA"/>
</dbReference>
<organism evidence="3 4">
    <name type="scientific">Zunongwangia profunda (strain DSM 18752 / CCTCC AB 206139 / SM-A87)</name>
    <name type="common">Wangia profunda</name>
    <dbReference type="NCBI Taxonomy" id="655815"/>
    <lineage>
        <taxon>Bacteria</taxon>
        <taxon>Pseudomonadati</taxon>
        <taxon>Bacteroidota</taxon>
        <taxon>Flavobacteriia</taxon>
        <taxon>Flavobacteriales</taxon>
        <taxon>Flavobacteriaceae</taxon>
        <taxon>Zunongwangia</taxon>
    </lineage>
</organism>
<dbReference type="PANTHER" id="PTHR43428:SF1">
    <property type="entry name" value="ARSENATE REDUCTASE"/>
    <property type="match status" value="1"/>
</dbReference>
<evidence type="ECO:0000259" key="2">
    <source>
        <dbReference type="SMART" id="SM00226"/>
    </source>
</evidence>
<sequence>MLKVYRENKLMKNILVLCRGNSCRSQIAHGYLNYFAFKKAKVYSAGIETHGVNPRAIAAMQEDGIDIKTHTSNLIAEYKHIDFDYIISVCDHVKSHCSIRFSSSAVRIHQHFRDPSAVKGNNRKIHEAFEVTRLGIKHFCRAFVKQYL</sequence>
<dbReference type="GO" id="GO:0046685">
    <property type="term" value="P:response to arsenic-containing substance"/>
    <property type="evidence" value="ECO:0007669"/>
    <property type="project" value="UniProtKB-KW"/>
</dbReference>
<dbReference type="Proteomes" id="UP000001654">
    <property type="component" value="Chromosome"/>
</dbReference>
<evidence type="ECO:0000313" key="3">
    <source>
        <dbReference type="EMBL" id="ADF50820.1"/>
    </source>
</evidence>
<dbReference type="Pfam" id="PF01451">
    <property type="entry name" value="LMWPc"/>
    <property type="match status" value="1"/>
</dbReference>
<dbReference type="CDD" id="cd16345">
    <property type="entry name" value="LMWP_ArsC"/>
    <property type="match status" value="1"/>
</dbReference>
<dbReference type="InterPro" id="IPR023485">
    <property type="entry name" value="Ptyr_pPase"/>
</dbReference>
<dbReference type="PANTHER" id="PTHR43428">
    <property type="entry name" value="ARSENATE REDUCTASE"/>
    <property type="match status" value="1"/>
</dbReference>
<dbReference type="SMART" id="SM00226">
    <property type="entry name" value="LMWPc"/>
    <property type="match status" value="1"/>
</dbReference>
<dbReference type="KEGG" id="zpr:ZPR_0462"/>
<feature type="domain" description="Phosphotyrosine protein phosphatase I" evidence="2">
    <location>
        <begin position="12"/>
        <end position="146"/>
    </location>
</feature>